<sequence length="2613" mass="293981">MPHSNNATASLSLSQQLASPISILPIRDHTEPSPQLPPPLSSSSLQKLTLNNGEEFGSIRRELATDAKTPAEYTLHIVFTQFVRHAERKLNLCLEYPIMEEPPILDLIAEGVDPQFDKIVASLGYIARRKPKPVIDSVMFWRKSKNEVATMAANEVERTLAIAKANLIKVKSATSSSVVSPENPGIVKNGNNAGRSKRSLSLMRTKSLSKLSHRRNQSASSAPPKQPQLPTEADNEFMKQKYFYDEQINQARETAIQADRKSLASIYILCRVLIEVVKQTSFEVMGEDLGDKLEEIVYTQLKTTDPITTSQSFVRAANWNLFAELLGFMSERRFLSVSDRFIADLEKIPKSIKHEDEPKLHLLINGMRYLKLTNYPLEVFEESAEFVKSLAKFFDQSTNETILYAYCEVLSKLLLPLANILTAEANHPTWVEGIERIYAKAYRIWRHVTRGNTGTATSTTPTSSSSSSSSSISWPTLQSTTIEITNNGWAYSLYLVTSALSVSRKELFSDVWYRVIEDNNFKLKPKVEVEDKTTYIICISRLLWVYINRLPDSLNNTIKRLDGFFEMLLFNSVATSKKNQWITNDKFLISSLVELVRIVGYTHLNYTLDNVLIRLLKLSFNGTTLDNLMPEKVVLVIKSYLAILRNYELGEKPAFPTDEIFNSGFNDDDSNNKNNNDNNNNEDEMNRLNEFTFIAKNSTNSASHEEICRNLGNLLKLLDNQFGADVWGTGTTNLNSISSTSSESAPPLLSAKSQSSFSFHFNLDSTTQANTKALNIELFASVIEAIPWTMTDSNTCGIPFKHIVDILTRSAVHSNHKVSRAAIVALKKLASRRNPTRRLLTIYAQHAFQFSEKIGGGVPYDPAYLNSNEYIRLLKLYVELLACWLKSFQISQRENNKLHKNPLAQDDELMNKDVLNDLYQINHKTEELPIAPKPSSVSDELEWQTIIALIEEVEGHGLFFLCSQEPKIRYYAISILKLMESFDQAIYTIMDEPAANVVAAAASSSSLLIGAKKLHSRSSSKFAADVGTRLIHVLENADFLELIKPYRKELSLPERTRLTKIKNKKNILIRLAESDYGIDSTIWFRLYPKLLDIFFEKCPMPVAVCRNIVCVSLVQMHESILEYSESYRGYTSSLFGKPSPNSISPELLVYQWKLYLIFACCSLTSTNDQKISFPSQPTHGRKKSLQIYIQHQKITSAKSVFRMVLPLLKSPQSMVRDAVISGLSHININIFDTFLENIPQNDWNPDPKKRDVGQDRLNIEVIHILMNLTERFANSTLIYHNKLIMTKLVSIVKNVKNFLSAGSIQTDFEFQRLRRYFCGFLENVYTGCLSVSDVNKWLPFEARIGCFNYLKEWSGYGQSSGITEDRYNLILSNINQQMSKDKASAVAILELERKRLQTAALSCMAVLCSGEIKQKIEVPGNLAVVTFDIPGIMNWIRALFDSDGDRINEIGKTALNNILERNFDNTEVYDEVIKQCFSSEDNARITKSYFCIFVDVFIKKHVVSSGEDQIPYDLVCLAAFLVGHESIEVRRSAMMLLKFVEQTHFKSNTLDKFTEAVSSKTQVVYKRALFDISTHLKLLNPETIFQRTSYMTKYFNSVGSASRRDILSCLLPWVQDIVLKYEETNEGDDLNNNSAPSKLDDASIMVLNNLFEITVKFSSKISNEVEALWVSLGNNALNFDKIIEFVMSNCLQRKNPLFVQYSRQIIDYLTYSRADPLYVIEKFINNLQPKMMVPPQSQTTMEDPIRLRGDNSFPYVADLSKVVPRNEKDAVFSLGQLSLIFLVDLFTVKNDIMIEKLPLLLHIGFSLLDHYLVVVQESAKSLLVHLIHALAFDAPGATQCIETLRQKDHIKHLWVYDDLNNDKKGARTPKNMDILVRNVLQVFVQVAPNIQDDWSRVSLKWATTCAVRHIACRSFQLFRSLLSFLDQGMLKDMLHRLSNTISDEIVDIQGFAMQILMTLNAITAELDSEKLIDFPQLFWSSVACLSTIHEQEFIEVLSTMSKFVSKIDLDAPDTVSCLISTFPPKWEGKFEGLQQIVMVGLRSSTSWEPSLKFLDKLITLKDSEIIGKGDSRILMSVLANFPRFLHALDQKSIPSEVENTAIAISKLADQAGKVSLSKILVSLSKNRFLSKKDFLVQTVSTIKNSFFPEYEAQALVMLLGMLSNKIAWVKLETMSILKHVFPLVDLQRDEFVGVGADLISPLLRLLLTDFAEPALEVLDEAVIISGSQLDRDVLRMSLGNTSMKKEYENTATLFGIPDDSGWSIPMPAVTAASTRNNVHAVFSTCGGSGTTVVDDEDEETLAKSEETIQFHMEDYYSHMTQNVAGGGVDFGDAVSVSVADEPEASLSNVWAALDDFDSFFTKDNQEPNGHHHHVPAHTMLAHTHAQTASHHLHSASVDTNSSDFSLPMDSPPNVYDKKVSLILNRSLARTQSTTSFKTTLADSIGSNVANTPQSIIGKRSYIPFRSNRNTPKTFTTPVIGIPPNFPQTPSDFQTPTISSNQAIFTGLSAANANSEANMNMNMNMNMNTNTNTSATTMENGMFEGLLGGKKRSRRAISKENSNTSINNNPIAAPASSPEMKRNYKNATGTVPRSSPTNGGDTPKDRRRVSQKFR</sequence>
<feature type="compositionally biased region" description="Basic residues" evidence="1">
    <location>
        <begin position="2604"/>
        <end position="2613"/>
    </location>
</feature>
<dbReference type="PANTHER" id="PTHR12295:SF30">
    <property type="entry name" value="PROTEIN FURRY"/>
    <property type="match status" value="1"/>
</dbReference>
<dbReference type="eggNOG" id="KOG1825">
    <property type="taxonomic scope" value="Eukaryota"/>
</dbReference>
<dbReference type="GO" id="GO:0005938">
    <property type="term" value="C:cell cortex"/>
    <property type="evidence" value="ECO:0007669"/>
    <property type="project" value="TreeGrafter"/>
</dbReference>
<evidence type="ECO:0000313" key="6">
    <source>
        <dbReference type="Proteomes" id="UP000000709"/>
    </source>
</evidence>
<dbReference type="Pfam" id="PF14222">
    <property type="entry name" value="MOR2-PAG1_N"/>
    <property type="match status" value="1"/>
</dbReference>
<feature type="region of interest" description="Disordered" evidence="1">
    <location>
        <begin position="2548"/>
        <end position="2613"/>
    </location>
</feature>
<feature type="compositionally biased region" description="Polar residues" evidence="1">
    <location>
        <begin position="2584"/>
        <end position="2599"/>
    </location>
</feature>
<feature type="region of interest" description="Disordered" evidence="1">
    <location>
        <begin position="211"/>
        <end position="231"/>
    </location>
</feature>
<dbReference type="GO" id="GO:0000902">
    <property type="term" value="P:cell morphogenesis"/>
    <property type="evidence" value="ECO:0007669"/>
    <property type="project" value="EnsemblFungi"/>
</dbReference>
<evidence type="ECO:0000259" key="4">
    <source>
        <dbReference type="Pfam" id="PF14228"/>
    </source>
</evidence>
<dbReference type="Pfam" id="PF14225">
    <property type="entry name" value="MOR2-PAG1_C"/>
    <property type="match status" value="1"/>
</dbReference>
<dbReference type="GO" id="GO:0000131">
    <property type="term" value="C:incipient cellular bud site"/>
    <property type="evidence" value="ECO:0007669"/>
    <property type="project" value="EnsemblFungi"/>
</dbReference>
<dbReference type="InterPro" id="IPR025481">
    <property type="entry name" value="Cell_Morphogen_C"/>
</dbReference>
<reference evidence="5 6" key="1">
    <citation type="journal article" date="2011" name="Proc. Natl. Acad. Sci. U.S.A.">
        <title>Comparative genomics of xylose-fermenting fungi for enhanced biofuel production.</title>
        <authorList>
            <person name="Wohlbach D.J."/>
            <person name="Kuo A."/>
            <person name="Sato T.K."/>
            <person name="Potts K.M."/>
            <person name="Salamov A.A."/>
            <person name="LaButti K.M."/>
            <person name="Sun H."/>
            <person name="Clum A."/>
            <person name="Pangilinan J.L."/>
            <person name="Lindquist E.A."/>
            <person name="Lucas S."/>
            <person name="Lapidus A."/>
            <person name="Jin M."/>
            <person name="Gunawan C."/>
            <person name="Balan V."/>
            <person name="Dale B.E."/>
            <person name="Jeffries T.W."/>
            <person name="Zinkel R."/>
            <person name="Barry K.W."/>
            <person name="Grigoriev I.V."/>
            <person name="Gasch A.P."/>
        </authorList>
    </citation>
    <scope>NUCLEOTIDE SEQUENCE [LARGE SCALE GENOMIC DNA]</scope>
    <source>
        <strain evidence="6">NRRL Y-27907 / 11-Y1</strain>
    </source>
</reference>
<gene>
    <name evidence="5" type="ORF">SPAPADRAFT_141439</name>
</gene>
<dbReference type="GeneID" id="18870376"/>
<name>G3ARG6_SPAPN</name>
<dbReference type="FunCoup" id="G3ARG6">
    <property type="interactions" value="667"/>
</dbReference>
<dbReference type="GO" id="GO:0005933">
    <property type="term" value="C:cellular bud"/>
    <property type="evidence" value="ECO:0007669"/>
    <property type="project" value="EnsemblFungi"/>
</dbReference>
<feature type="compositionally biased region" description="Polar residues" evidence="1">
    <location>
        <begin position="2558"/>
        <end position="2569"/>
    </location>
</feature>
<dbReference type="InterPro" id="IPR025614">
    <property type="entry name" value="Cell_morpho_N"/>
</dbReference>
<evidence type="ECO:0000259" key="3">
    <source>
        <dbReference type="Pfam" id="PF14225"/>
    </source>
</evidence>
<protein>
    <submittedName>
        <fullName evidence="5">Transcriptional activator leucine zipper</fullName>
    </submittedName>
</protein>
<proteinExistence type="predicted"/>
<accession>G3ARG6</accession>
<evidence type="ECO:0000256" key="1">
    <source>
        <dbReference type="SAM" id="MobiDB-lite"/>
    </source>
</evidence>
<dbReference type="STRING" id="619300.G3ARG6"/>
<feature type="domain" description="Cell morphogenesis protein C-terminal" evidence="3">
    <location>
        <begin position="1975"/>
        <end position="2226"/>
    </location>
</feature>
<feature type="domain" description="Cell morphogenesis central region" evidence="4">
    <location>
        <begin position="1773"/>
        <end position="1924"/>
    </location>
</feature>
<dbReference type="Proteomes" id="UP000000709">
    <property type="component" value="Unassembled WGS sequence"/>
</dbReference>
<dbReference type="HOGENOM" id="CLU_000325_0_0_1"/>
<keyword evidence="6" id="KW-1185">Reference proteome</keyword>
<dbReference type="OrthoDB" id="6287725at2759"/>
<feature type="domain" description="Cell morphogenesis central region" evidence="4">
    <location>
        <begin position="1449"/>
        <end position="1691"/>
    </location>
</feature>
<dbReference type="EMBL" id="GL996503">
    <property type="protein sequence ID" value="EGW31287.1"/>
    <property type="molecule type" value="Genomic_DNA"/>
</dbReference>
<feature type="region of interest" description="Disordered" evidence="1">
    <location>
        <begin position="177"/>
        <end position="199"/>
    </location>
</feature>
<dbReference type="InterPro" id="IPR029473">
    <property type="entry name" value="MOR2-PAG1_mid"/>
</dbReference>
<feature type="domain" description="Cell morphogenesis protein N-terminal" evidence="2">
    <location>
        <begin position="259"/>
        <end position="885"/>
    </location>
</feature>
<dbReference type="GO" id="GO:0007118">
    <property type="term" value="P:budding cell apical bud growth"/>
    <property type="evidence" value="ECO:0007669"/>
    <property type="project" value="EnsemblFungi"/>
</dbReference>
<dbReference type="InterPro" id="IPR039867">
    <property type="entry name" value="Furry/Tao3/Mor2"/>
</dbReference>
<evidence type="ECO:0000259" key="2">
    <source>
        <dbReference type="Pfam" id="PF14222"/>
    </source>
</evidence>
<organism evidence="6">
    <name type="scientific">Spathaspora passalidarum (strain NRRL Y-27907 / 11-Y1)</name>
    <dbReference type="NCBI Taxonomy" id="619300"/>
    <lineage>
        <taxon>Eukaryota</taxon>
        <taxon>Fungi</taxon>
        <taxon>Dikarya</taxon>
        <taxon>Ascomycota</taxon>
        <taxon>Saccharomycotina</taxon>
        <taxon>Pichiomycetes</taxon>
        <taxon>Debaryomycetaceae</taxon>
        <taxon>Spathaspora</taxon>
    </lineage>
</organism>
<dbReference type="PANTHER" id="PTHR12295">
    <property type="entry name" value="FURRY-RELATED"/>
    <property type="match status" value="1"/>
</dbReference>
<feature type="region of interest" description="Disordered" evidence="1">
    <location>
        <begin position="453"/>
        <end position="473"/>
    </location>
</feature>
<dbReference type="Pfam" id="PF14228">
    <property type="entry name" value="MOR2-PAG1_mid"/>
    <property type="match status" value="2"/>
</dbReference>
<feature type="region of interest" description="Disordered" evidence="1">
    <location>
        <begin position="665"/>
        <end position="684"/>
    </location>
</feature>
<dbReference type="RefSeq" id="XP_007376065.1">
    <property type="nucleotide sequence ID" value="XM_007376003.1"/>
</dbReference>
<dbReference type="GO" id="GO:0043332">
    <property type="term" value="C:mating projection tip"/>
    <property type="evidence" value="ECO:0007669"/>
    <property type="project" value="EnsemblFungi"/>
</dbReference>
<dbReference type="OMA" id="MRADTMK"/>
<dbReference type="InParanoid" id="G3ARG6"/>
<evidence type="ECO:0000313" key="5">
    <source>
        <dbReference type="EMBL" id="EGW31287.1"/>
    </source>
</evidence>
<dbReference type="SUPFAM" id="SSF48371">
    <property type="entry name" value="ARM repeat"/>
    <property type="match status" value="2"/>
</dbReference>
<dbReference type="KEGG" id="spaa:SPAPADRAFT_141439"/>
<dbReference type="InterPro" id="IPR016024">
    <property type="entry name" value="ARM-type_fold"/>
</dbReference>